<comment type="subcellular location">
    <subcellularLocation>
        <location evidence="9">Cytoplasm</location>
    </subcellularLocation>
</comment>
<proteinExistence type="inferred from homology"/>
<evidence type="ECO:0000313" key="11">
    <source>
        <dbReference type="EMBL" id="GLG05269.1"/>
    </source>
</evidence>
<feature type="binding site" evidence="9">
    <location>
        <position position="237"/>
    </location>
    <ligand>
        <name>K(+)</name>
        <dbReference type="ChEBI" id="CHEBI:29103"/>
    </ligand>
</feature>
<feature type="binding site" evidence="9">
    <location>
        <position position="136"/>
    </location>
    <ligand>
        <name>substrate</name>
    </ligand>
</feature>
<dbReference type="EMBL" id="BSBO01000026">
    <property type="protein sequence ID" value="GLG05269.1"/>
    <property type="molecule type" value="Genomic_DNA"/>
</dbReference>
<dbReference type="InterPro" id="IPR002139">
    <property type="entry name" value="Ribo/fructo_kinase"/>
</dbReference>
<dbReference type="InterPro" id="IPR011611">
    <property type="entry name" value="PfkB_dom"/>
</dbReference>
<comment type="caution">
    <text evidence="9">Lacks conserved residue(s) required for the propagation of feature annotation.</text>
</comment>
<evidence type="ECO:0000256" key="4">
    <source>
        <dbReference type="ARBA" id="ARBA00022777"/>
    </source>
</evidence>
<reference evidence="11" key="1">
    <citation type="submission" date="2022-11" db="EMBL/GenBank/DDBJ databases">
        <title>Draft genome sequence of Sellimonas catena strain 12EGH17.</title>
        <authorList>
            <person name="Atsushi H."/>
            <person name="Moriya O."/>
            <person name="Mitsuo S."/>
        </authorList>
    </citation>
    <scope>NUCLEOTIDE SEQUENCE</scope>
    <source>
        <strain evidence="11">12EGH17</strain>
    </source>
</reference>
<evidence type="ECO:0000256" key="6">
    <source>
        <dbReference type="ARBA" id="ARBA00022842"/>
    </source>
</evidence>
<dbReference type="SUPFAM" id="SSF53613">
    <property type="entry name" value="Ribokinase-like"/>
    <property type="match status" value="1"/>
</dbReference>
<name>A0A9W6CAU7_9FIRM</name>
<evidence type="ECO:0000313" key="12">
    <source>
        <dbReference type="EMBL" id="GLG89169.1"/>
    </source>
</evidence>
<evidence type="ECO:0000313" key="13">
    <source>
        <dbReference type="Proteomes" id="UP001145094"/>
    </source>
</evidence>
<dbReference type="GO" id="GO:0019303">
    <property type="term" value="P:D-ribose catabolic process"/>
    <property type="evidence" value="ECO:0007669"/>
    <property type="project" value="UniProtKB-UniRule"/>
</dbReference>
<evidence type="ECO:0000256" key="3">
    <source>
        <dbReference type="ARBA" id="ARBA00022741"/>
    </source>
</evidence>
<evidence type="ECO:0000313" key="14">
    <source>
        <dbReference type="Proteomes" id="UP001145145"/>
    </source>
</evidence>
<gene>
    <name evidence="9 12" type="primary">rbsK</name>
    <name evidence="11" type="ORF">Selli1_24430</name>
    <name evidence="12" type="ORF">Selli2_05960</name>
</gene>
<comment type="function">
    <text evidence="9">Catalyzes the phosphorylation of ribose at O-5 in a reaction requiring ATP and magnesium. The resulting D-ribose-5-phosphate can then be used either for sythesis of nucleotides, histidine, and tryptophan, or as a component of the pentose phosphate pathway.</text>
</comment>
<dbReference type="Proteomes" id="UP001145094">
    <property type="component" value="Unassembled WGS sequence"/>
</dbReference>
<dbReference type="InterPro" id="IPR029056">
    <property type="entry name" value="Ribokinase-like"/>
</dbReference>
<feature type="binding site" evidence="9">
    <location>
        <position position="273"/>
    </location>
    <ligand>
        <name>K(+)</name>
        <dbReference type="ChEBI" id="CHEBI:29103"/>
    </ligand>
</feature>
<keyword evidence="2 9" id="KW-0479">Metal-binding</keyword>
<dbReference type="GO" id="GO:0005524">
    <property type="term" value="F:ATP binding"/>
    <property type="evidence" value="ECO:0007669"/>
    <property type="project" value="UniProtKB-UniRule"/>
</dbReference>
<protein>
    <recommendedName>
        <fullName evidence="9">Ribokinase</fullName>
        <shortName evidence="9">RK</shortName>
        <ecNumber evidence="9">2.7.1.15</ecNumber>
    </recommendedName>
</protein>
<dbReference type="Pfam" id="PF00294">
    <property type="entry name" value="PfkB"/>
    <property type="match status" value="1"/>
</dbReference>
<reference evidence="12" key="3">
    <citation type="submission" date="2022-11" db="EMBL/GenBank/DDBJ databases">
        <title>Draft genome sequence of Sellimonas catena strain 18CBH55.</title>
        <authorList>
            <person name="Hisatomi A."/>
            <person name="Ohkuma M."/>
            <person name="Sakamoto M."/>
        </authorList>
    </citation>
    <scope>NUCLEOTIDE SEQUENCE</scope>
    <source>
        <strain evidence="12">18CBH55</strain>
    </source>
</reference>
<dbReference type="PRINTS" id="PR00990">
    <property type="entry name" value="RIBOKINASE"/>
</dbReference>
<dbReference type="PANTHER" id="PTHR10584:SF166">
    <property type="entry name" value="RIBOKINASE"/>
    <property type="match status" value="1"/>
</dbReference>
<feature type="binding site" evidence="9">
    <location>
        <begin position="10"/>
        <end position="12"/>
    </location>
    <ligand>
        <name>substrate</name>
    </ligand>
</feature>
<evidence type="ECO:0000256" key="1">
    <source>
        <dbReference type="ARBA" id="ARBA00022679"/>
    </source>
</evidence>
<dbReference type="HAMAP" id="MF_01987">
    <property type="entry name" value="Ribokinase"/>
    <property type="match status" value="1"/>
</dbReference>
<keyword evidence="6 9" id="KW-0460">Magnesium</keyword>
<feature type="binding site" evidence="9">
    <location>
        <position position="239"/>
    </location>
    <ligand>
        <name>K(+)</name>
        <dbReference type="ChEBI" id="CHEBI:29103"/>
    </ligand>
</feature>
<feature type="binding site" evidence="9">
    <location>
        <position position="282"/>
    </location>
    <ligand>
        <name>K(+)</name>
        <dbReference type="ChEBI" id="CHEBI:29103"/>
    </ligand>
</feature>
<evidence type="ECO:0000256" key="2">
    <source>
        <dbReference type="ARBA" id="ARBA00022723"/>
    </source>
</evidence>
<dbReference type="EMBL" id="BSCH01000003">
    <property type="protein sequence ID" value="GLG89169.1"/>
    <property type="molecule type" value="Genomic_DNA"/>
</dbReference>
<evidence type="ECO:0000256" key="9">
    <source>
        <dbReference type="HAMAP-Rule" id="MF_01987"/>
    </source>
</evidence>
<feature type="binding site" evidence="9">
    <location>
        <begin position="38"/>
        <end position="42"/>
    </location>
    <ligand>
        <name>substrate</name>
    </ligand>
</feature>
<dbReference type="Gene3D" id="3.40.1190.20">
    <property type="match status" value="1"/>
</dbReference>
<feature type="binding site" evidence="9">
    <location>
        <position position="243"/>
    </location>
    <ligand>
        <name>substrate</name>
    </ligand>
</feature>
<keyword evidence="9" id="KW-0963">Cytoplasm</keyword>
<dbReference type="InterPro" id="IPR011877">
    <property type="entry name" value="Ribokinase"/>
</dbReference>
<evidence type="ECO:0000259" key="10">
    <source>
        <dbReference type="Pfam" id="PF00294"/>
    </source>
</evidence>
<feature type="binding site" evidence="9">
    <location>
        <position position="278"/>
    </location>
    <ligand>
        <name>K(+)</name>
        <dbReference type="ChEBI" id="CHEBI:29103"/>
    </ligand>
</feature>
<feature type="domain" description="Carbohydrate kinase PfkB" evidence="10">
    <location>
        <begin position="5"/>
        <end position="285"/>
    </location>
</feature>
<reference evidence="12 14" key="5">
    <citation type="journal article" date="2023" name="Int. J. Syst. Evol. Microbiol.">
        <title>Sellimonas catena sp. nov., isolated from human faeces.</title>
        <authorList>
            <person name="Hisatomi A."/>
            <person name="Ohkuma M."/>
            <person name="Sakamoto M."/>
        </authorList>
    </citation>
    <scope>NUCLEOTIDE SEQUENCE</scope>
    <source>
        <strain evidence="11 14">12EGH17</strain>
        <strain evidence="12">18CBH55</strain>
    </source>
</reference>
<dbReference type="GO" id="GO:0005737">
    <property type="term" value="C:cytoplasm"/>
    <property type="evidence" value="ECO:0007669"/>
    <property type="project" value="UniProtKB-SubCell"/>
</dbReference>
<keyword evidence="3 9" id="KW-0547">Nucleotide-binding</keyword>
<reference evidence="11" key="2">
    <citation type="submission" date="2022-11" db="EMBL/GenBank/DDBJ databases">
        <title>Draft genome sequence of Sellimonas catena strain 12EGH17.</title>
        <authorList>
            <person name="Hisatomi A."/>
            <person name="Ohkuma M."/>
            <person name="Sakamoto M."/>
        </authorList>
    </citation>
    <scope>NUCLEOTIDE SEQUENCE</scope>
    <source>
        <strain evidence="11">12EGH17</strain>
    </source>
</reference>
<dbReference type="GO" id="GO:0004747">
    <property type="term" value="F:ribokinase activity"/>
    <property type="evidence" value="ECO:0007669"/>
    <property type="project" value="UniProtKB-UniRule"/>
</dbReference>
<keyword evidence="7 9" id="KW-0630">Potassium</keyword>
<keyword evidence="8 9" id="KW-0119">Carbohydrate metabolism</keyword>
<evidence type="ECO:0000256" key="7">
    <source>
        <dbReference type="ARBA" id="ARBA00022958"/>
    </source>
</evidence>
<comment type="subunit">
    <text evidence="9">Homodimer.</text>
</comment>
<keyword evidence="14" id="KW-1185">Reference proteome</keyword>
<feature type="active site" description="Proton acceptor" evidence="9">
    <location>
        <position position="243"/>
    </location>
</feature>
<dbReference type="RefSeq" id="WP_138372571.1">
    <property type="nucleotide sequence ID" value="NZ_BSBO01000026.1"/>
</dbReference>
<keyword evidence="5 9" id="KW-0067">ATP-binding</keyword>
<feature type="binding site" evidence="9">
    <location>
        <begin position="242"/>
        <end position="243"/>
    </location>
    <ligand>
        <name>ATP</name>
        <dbReference type="ChEBI" id="CHEBI:30616"/>
    </ligand>
</feature>
<keyword evidence="1 9" id="KW-0808">Transferase</keyword>
<comment type="activity regulation">
    <text evidence="9">Activated by a monovalent cation that binds near, but not in, the active site. The most likely occupant of the site in vivo is potassium. Ion binding induces a conformational change that may alter substrate affinity.</text>
</comment>
<sequence>MRIINFGSLNLDYTYTVDHIVEPGETLDTAERKIFCGGKGLNQSIALARAGLEVHHAGMIGEDGEMLVDLCRKENIHTHYIWKVPGPSGHTIIQVDESGQNCILLYGGANRKFTKNYIDEVLADFSEEDIVLVQNEINLVDYVIEAASRKKMRIILNPSPYNEQLKFCDLGKVNLFLVNEIEGAQMTGKEELGEILDTLSELYPKAGIVMTLGGDGCVYQDASRRFFQDSFHVPVTDTTGAGDTFTGYFIAGLVSGMDVRECLIVASRAAAIAVTRPGAAASIPTKQEVREIDLDFERPQKHETEE</sequence>
<dbReference type="PANTHER" id="PTHR10584">
    <property type="entry name" value="SUGAR KINASE"/>
    <property type="match status" value="1"/>
</dbReference>
<feature type="binding site" evidence="9">
    <location>
        <begin position="211"/>
        <end position="216"/>
    </location>
    <ligand>
        <name>ATP</name>
        <dbReference type="ChEBI" id="CHEBI:30616"/>
    </ligand>
</feature>
<feature type="binding site" evidence="9">
    <location>
        <position position="276"/>
    </location>
    <ligand>
        <name>K(+)</name>
        <dbReference type="ChEBI" id="CHEBI:29103"/>
    </ligand>
</feature>
<comment type="caution">
    <text evidence="12">The sequence shown here is derived from an EMBL/GenBank/DDBJ whole genome shotgun (WGS) entry which is preliminary data.</text>
</comment>
<dbReference type="EC" id="2.7.1.15" evidence="9"/>
<reference evidence="12" key="4">
    <citation type="submission" date="2022-11" db="EMBL/GenBank/DDBJ databases">
        <title>Draft genome sequence of Sellimonas catena strain 18CBH55.</title>
        <authorList>
            <person name="Atsushi H."/>
            <person name="Moriya O."/>
            <person name="Mitsuo S."/>
        </authorList>
    </citation>
    <scope>NUCLEOTIDE SEQUENCE</scope>
    <source>
        <strain evidence="12">18CBH55</strain>
    </source>
</reference>
<comment type="cofactor">
    <cofactor evidence="9">
        <name>Mg(2+)</name>
        <dbReference type="ChEBI" id="CHEBI:18420"/>
    </cofactor>
    <text evidence="9">Requires a divalent cation, most likely magnesium in vivo, as an electrophilic catalyst to aid phosphoryl group transfer. It is the chelate of the metal and the nucleotide that is the actual substrate.</text>
</comment>
<organism evidence="12 13">
    <name type="scientific">Sellimonas catena</name>
    <dbReference type="NCBI Taxonomy" id="2994035"/>
    <lineage>
        <taxon>Bacteria</taxon>
        <taxon>Bacillati</taxon>
        <taxon>Bacillota</taxon>
        <taxon>Clostridia</taxon>
        <taxon>Lachnospirales</taxon>
        <taxon>Lachnospiraceae</taxon>
        <taxon>Sellimonas</taxon>
    </lineage>
</organism>
<comment type="pathway">
    <text evidence="9">Carbohydrate metabolism; D-ribose degradation; D-ribose 5-phosphate from beta-D-ribopyranose: step 2/2.</text>
</comment>
<dbReference type="AlphaFoldDB" id="A0A9W6CAU7"/>
<evidence type="ECO:0000256" key="5">
    <source>
        <dbReference type="ARBA" id="ARBA00022840"/>
    </source>
</evidence>
<feature type="binding site" evidence="9">
    <location>
        <position position="179"/>
    </location>
    <ligand>
        <name>ATP</name>
        <dbReference type="ChEBI" id="CHEBI:30616"/>
    </ligand>
</feature>
<dbReference type="CDD" id="cd01174">
    <property type="entry name" value="ribokinase"/>
    <property type="match status" value="1"/>
</dbReference>
<evidence type="ECO:0000256" key="8">
    <source>
        <dbReference type="ARBA" id="ARBA00023277"/>
    </source>
</evidence>
<keyword evidence="4 9" id="KW-0418">Kinase</keyword>
<comment type="similarity">
    <text evidence="9">Belongs to the carbohydrate kinase PfkB family. Ribokinase subfamily.</text>
</comment>
<comment type="catalytic activity">
    <reaction evidence="9">
        <text>D-ribose + ATP = D-ribose 5-phosphate + ADP + H(+)</text>
        <dbReference type="Rhea" id="RHEA:13697"/>
        <dbReference type="ChEBI" id="CHEBI:15378"/>
        <dbReference type="ChEBI" id="CHEBI:30616"/>
        <dbReference type="ChEBI" id="CHEBI:47013"/>
        <dbReference type="ChEBI" id="CHEBI:78346"/>
        <dbReference type="ChEBI" id="CHEBI:456216"/>
        <dbReference type="EC" id="2.7.1.15"/>
    </reaction>
</comment>
<accession>A0A9W6CAU7</accession>
<dbReference type="GO" id="GO:0046872">
    <property type="term" value="F:metal ion binding"/>
    <property type="evidence" value="ECO:0007669"/>
    <property type="project" value="UniProtKB-KW"/>
</dbReference>
<dbReference type="Proteomes" id="UP001145145">
    <property type="component" value="Unassembled WGS sequence"/>
</dbReference>